<organism evidence="2 3">
    <name type="scientific">Bradyrhizobium erythrophlei</name>
    <dbReference type="NCBI Taxonomy" id="1437360"/>
    <lineage>
        <taxon>Bacteria</taxon>
        <taxon>Pseudomonadati</taxon>
        <taxon>Pseudomonadota</taxon>
        <taxon>Alphaproteobacteria</taxon>
        <taxon>Hyphomicrobiales</taxon>
        <taxon>Nitrobacteraceae</taxon>
        <taxon>Bradyrhizobium</taxon>
    </lineage>
</organism>
<dbReference type="Pfam" id="PF02738">
    <property type="entry name" value="MoCoBD_1"/>
    <property type="match status" value="1"/>
</dbReference>
<protein>
    <submittedName>
        <fullName evidence="2">Isoquinoline 1-oxidoreductase, beta subunit</fullName>
    </submittedName>
</protein>
<dbReference type="SMART" id="SM01008">
    <property type="entry name" value="Ald_Xan_dh_C"/>
    <property type="match status" value="1"/>
</dbReference>
<dbReference type="InterPro" id="IPR000674">
    <property type="entry name" value="Ald_Oxase/Xan_DH_a/b"/>
</dbReference>
<sequence>MTINTNPKKLRGFEQFIKVKVENVSRRSILKGLGIAGGFVLAAPVMSRPAFAAYETGASKMPHGTVVDPRVFVSIAPDGIVTIVAHRAEMGTGVRTSLPLIVAEEMEADWSRVRVQQAPGDEVRYGNQDTDGSRSTRHYLIPMRQIGASARSMLEAAAAKRWGVPASEVKAANHEVVHNASGRRIGFGDLAADAAKEPVPSIEGLKLKDPKDFRYLGKGEISIVDLRDITTGTAHYGSDTRLPGMKYAVIARPPVTGGKLASFDAAEAMKVSGVEKVMEVKGWPWPSKFQPLGGVAVIARNTGAAIKGRDALKVVWDDGPNGKYDSVAYRAELEEAARKPGLIVRKEGDVDAALKGADKVIVGEYYLPHLAHVSMETPVAVADVKGDKAEIWAPVQSAGGTREDVAKTLGIPEENVTVNVTLLGGGFGRKSKCDFALEAALLSKELGAPVKVQWTRDDDIRHDFLHTVSVERIEAGLDKNGKVIAWRHRSVAPSIASTFAAGTVQQAPFELGMGLVDMPFEIANIQCENPEAAAHTRIGWFRSVSNIPHAFAVQSMVGELAHTTNRDQKEMLLELIGSPRIVDLSSVKDLWNYGEPYSSYPIDTARLRRAVELVAEKGEWGRSVSKGHGLGIAVHRSFVSYIATIVEVAVDDKGKFTVPRVDTAIDCGTYVNPERIRSQIEGAAIMGISLAKYGEITFKDGKVQQGNYDDFQVIRIDEAPRVTNVYIVPPGPDTPPSGVGEPGVPPFAPALANAIFAATGKRIRVLPIGKQLET</sequence>
<dbReference type="InterPro" id="IPR052516">
    <property type="entry name" value="N-heterocyclic_Hydroxylase"/>
</dbReference>
<dbReference type="InterPro" id="IPR008274">
    <property type="entry name" value="AldOxase/xan_DH_MoCoBD1"/>
</dbReference>
<dbReference type="Proteomes" id="UP000189796">
    <property type="component" value="Chromosome I"/>
</dbReference>
<dbReference type="GO" id="GO:0016491">
    <property type="term" value="F:oxidoreductase activity"/>
    <property type="evidence" value="ECO:0007669"/>
    <property type="project" value="InterPro"/>
</dbReference>
<evidence type="ECO:0000313" key="3">
    <source>
        <dbReference type="Proteomes" id="UP000189796"/>
    </source>
</evidence>
<dbReference type="Pfam" id="PF20256">
    <property type="entry name" value="MoCoBD_2"/>
    <property type="match status" value="2"/>
</dbReference>
<dbReference type="PANTHER" id="PTHR47495">
    <property type="entry name" value="ALDEHYDE DEHYDROGENASE"/>
    <property type="match status" value="1"/>
</dbReference>
<dbReference type="Gene3D" id="3.30.365.10">
    <property type="entry name" value="Aldehyde oxidase/xanthine dehydrogenase, molybdopterin binding domain"/>
    <property type="match status" value="4"/>
</dbReference>
<dbReference type="PROSITE" id="PS51318">
    <property type="entry name" value="TAT"/>
    <property type="match status" value="1"/>
</dbReference>
<dbReference type="InterPro" id="IPR046867">
    <property type="entry name" value="AldOxase/xan_DH_MoCoBD2"/>
</dbReference>
<dbReference type="PANTHER" id="PTHR47495:SF3">
    <property type="entry name" value="BLR6219 PROTEIN"/>
    <property type="match status" value="1"/>
</dbReference>
<dbReference type="InterPro" id="IPR037165">
    <property type="entry name" value="AldOxase/xan_DH_Mopterin-bd_sf"/>
</dbReference>
<dbReference type="OrthoDB" id="9767994at2"/>
<reference evidence="2 3" key="1">
    <citation type="submission" date="2016-11" db="EMBL/GenBank/DDBJ databases">
        <authorList>
            <person name="Jaros S."/>
            <person name="Januszkiewicz K."/>
            <person name="Wedrychowicz H."/>
        </authorList>
    </citation>
    <scope>NUCLEOTIDE SEQUENCE [LARGE SCALE GENOMIC DNA]</scope>
    <source>
        <strain evidence="2 3">GAS138</strain>
    </source>
</reference>
<name>A0A1M5M0H5_9BRAD</name>
<dbReference type="SUPFAM" id="SSF56003">
    <property type="entry name" value="Molybdenum cofactor-binding domain"/>
    <property type="match status" value="2"/>
</dbReference>
<gene>
    <name evidence="2" type="ORF">SAMN05443248_2428</name>
</gene>
<evidence type="ECO:0000313" key="2">
    <source>
        <dbReference type="EMBL" id="SHG70781.1"/>
    </source>
</evidence>
<dbReference type="InterPro" id="IPR012368">
    <property type="entry name" value="OxRdtase_Mopterin-bd_su_IorB"/>
</dbReference>
<accession>A0A1M5M0H5</accession>
<dbReference type="InterPro" id="IPR006311">
    <property type="entry name" value="TAT_signal"/>
</dbReference>
<dbReference type="AlphaFoldDB" id="A0A1M5M0H5"/>
<dbReference type="Gene3D" id="3.90.1170.50">
    <property type="entry name" value="Aldehyde oxidase/xanthine dehydrogenase, a/b hammerhead"/>
    <property type="match status" value="1"/>
</dbReference>
<evidence type="ECO:0000259" key="1">
    <source>
        <dbReference type="SMART" id="SM01008"/>
    </source>
</evidence>
<dbReference type="PIRSF" id="PIRSF036389">
    <property type="entry name" value="IOR_B"/>
    <property type="match status" value="1"/>
</dbReference>
<proteinExistence type="predicted"/>
<dbReference type="RefSeq" id="WP_079601419.1">
    <property type="nucleotide sequence ID" value="NZ_LT670817.1"/>
</dbReference>
<feature type="domain" description="Aldehyde oxidase/xanthine dehydrogenase a/b hammerhead" evidence="1">
    <location>
        <begin position="231"/>
        <end position="320"/>
    </location>
</feature>
<dbReference type="EMBL" id="LT670817">
    <property type="protein sequence ID" value="SHG70781.1"/>
    <property type="molecule type" value="Genomic_DNA"/>
</dbReference>